<sequence length="318" mass="36644">MSHVRATHASHIVLPESVTDKPTVFSFLINHFKQIDATIWQQRIIDGKVHWRDGRLITLDCAFVPRERVYYYREVAVEKKIPFTEKIIYEDNNIIVAYKPHFLAVSPSGQFVNECLVNRLRIKTGIETLVTAHRLDRATAGLMLLSKHPEQRHLYHDLFKHGSITKYYQAIAQLTPDLRRQHNEGSLTLPRHWTVKNRIVKGEPSFTMQISDGEANSHSQIELIDVKGEFGLFRLSPITGKTHQLRLHMHSLGMPLVNDRLYPTLLDRCDDNFNQPLQLLAQQLKFTDPVTGIKHDITTDLLDIEAIVDKRVDVITPI</sequence>
<dbReference type="AlphaFoldDB" id="A0A1K9YJU3"/>
<dbReference type="Pfam" id="PF00849">
    <property type="entry name" value="PseudoU_synth_2"/>
    <property type="match status" value="1"/>
</dbReference>
<reference evidence="2 3" key="1">
    <citation type="submission" date="2016-11" db="EMBL/GenBank/DDBJ databases">
        <authorList>
            <person name="Jaros S."/>
            <person name="Januszkiewicz K."/>
            <person name="Wedrychowicz H."/>
        </authorList>
    </citation>
    <scope>NUCLEOTIDE SEQUENCE [LARGE SCALE GENOMIC DNA]</scope>
    <source>
        <strain evidence="2">NVI 5450</strain>
    </source>
</reference>
<dbReference type="SUPFAM" id="SSF55120">
    <property type="entry name" value="Pseudouridine synthase"/>
    <property type="match status" value="1"/>
</dbReference>
<feature type="domain" description="Pseudouridine synthase RsuA/RluA-like" evidence="1">
    <location>
        <begin position="93"/>
        <end position="250"/>
    </location>
</feature>
<dbReference type="GO" id="GO:0003723">
    <property type="term" value="F:RNA binding"/>
    <property type="evidence" value="ECO:0007669"/>
    <property type="project" value="InterPro"/>
</dbReference>
<dbReference type="PANTHER" id="PTHR21600">
    <property type="entry name" value="MITOCHONDRIAL RNA PSEUDOURIDINE SYNTHASE"/>
    <property type="match status" value="1"/>
</dbReference>
<dbReference type="GO" id="GO:0000455">
    <property type="term" value="P:enzyme-directed rRNA pseudouridine synthesis"/>
    <property type="evidence" value="ECO:0007669"/>
    <property type="project" value="TreeGrafter"/>
</dbReference>
<dbReference type="OrthoDB" id="9785808at2"/>
<dbReference type="GO" id="GO:0009982">
    <property type="term" value="F:pseudouridine synthase activity"/>
    <property type="evidence" value="ECO:0007669"/>
    <property type="project" value="InterPro"/>
</dbReference>
<accession>A0A1K9YJU3</accession>
<organism evidence="2 3">
    <name type="scientific">Moritella viscosa</name>
    <dbReference type="NCBI Taxonomy" id="80854"/>
    <lineage>
        <taxon>Bacteria</taxon>
        <taxon>Pseudomonadati</taxon>
        <taxon>Pseudomonadota</taxon>
        <taxon>Gammaproteobacteria</taxon>
        <taxon>Alteromonadales</taxon>
        <taxon>Moritellaceae</taxon>
        <taxon>Moritella</taxon>
    </lineage>
</organism>
<dbReference type="PANTHER" id="PTHR21600:SF84">
    <property type="entry name" value="PSEUDOURIDINE SYNTHASE RSUA_RLUA-LIKE DOMAIN-CONTAINING PROTEIN"/>
    <property type="match status" value="1"/>
</dbReference>
<dbReference type="RefSeq" id="WP_075475578.1">
    <property type="nucleotide sequence ID" value="NZ_CAWRBC010000108.1"/>
</dbReference>
<gene>
    <name evidence="2" type="ORF">NVI5450_0012</name>
</gene>
<dbReference type="Proteomes" id="UP000183794">
    <property type="component" value="Unassembled WGS sequence"/>
</dbReference>
<dbReference type="EMBL" id="FPLD01000002">
    <property type="protein sequence ID" value="SGY81329.1"/>
    <property type="molecule type" value="Genomic_DNA"/>
</dbReference>
<dbReference type="InterPro" id="IPR050188">
    <property type="entry name" value="RluA_PseudoU_synthase"/>
</dbReference>
<name>A0A1K9YJU3_9GAMM</name>
<evidence type="ECO:0000313" key="2">
    <source>
        <dbReference type="EMBL" id="SGY81329.1"/>
    </source>
</evidence>
<protein>
    <submittedName>
        <fullName evidence="2">Pseudouridine synthase</fullName>
    </submittedName>
</protein>
<evidence type="ECO:0000313" key="3">
    <source>
        <dbReference type="Proteomes" id="UP000183794"/>
    </source>
</evidence>
<proteinExistence type="predicted"/>
<evidence type="ECO:0000259" key="1">
    <source>
        <dbReference type="Pfam" id="PF00849"/>
    </source>
</evidence>
<dbReference type="InterPro" id="IPR020103">
    <property type="entry name" value="PsdUridine_synth_cat_dom_sf"/>
</dbReference>
<dbReference type="PROSITE" id="PS01129">
    <property type="entry name" value="PSI_RLU"/>
    <property type="match status" value="1"/>
</dbReference>
<dbReference type="GO" id="GO:0140098">
    <property type="term" value="F:catalytic activity, acting on RNA"/>
    <property type="evidence" value="ECO:0007669"/>
    <property type="project" value="UniProtKB-ARBA"/>
</dbReference>
<dbReference type="InterPro" id="IPR006145">
    <property type="entry name" value="PsdUridine_synth_RsuA/RluA"/>
</dbReference>
<dbReference type="InterPro" id="IPR006224">
    <property type="entry name" value="PsdUridine_synth_RluA-like_CS"/>
</dbReference>
<dbReference type="Gene3D" id="3.30.2350.10">
    <property type="entry name" value="Pseudouridine synthase"/>
    <property type="match status" value="1"/>
</dbReference>